<protein>
    <submittedName>
        <fullName evidence="2">Uncharacterized protein</fullName>
    </submittedName>
</protein>
<organism evidence="2 3">
    <name type="scientific">Malus baccata</name>
    <name type="common">Siberian crab apple</name>
    <name type="synonym">Pyrus baccata</name>
    <dbReference type="NCBI Taxonomy" id="106549"/>
    <lineage>
        <taxon>Eukaryota</taxon>
        <taxon>Viridiplantae</taxon>
        <taxon>Streptophyta</taxon>
        <taxon>Embryophyta</taxon>
        <taxon>Tracheophyta</taxon>
        <taxon>Spermatophyta</taxon>
        <taxon>Magnoliopsida</taxon>
        <taxon>eudicotyledons</taxon>
        <taxon>Gunneridae</taxon>
        <taxon>Pentapetalae</taxon>
        <taxon>rosids</taxon>
        <taxon>fabids</taxon>
        <taxon>Rosales</taxon>
        <taxon>Rosaceae</taxon>
        <taxon>Amygdaloideae</taxon>
        <taxon>Maleae</taxon>
        <taxon>Malus</taxon>
    </lineage>
</organism>
<accession>A0A540LZY0</accession>
<sequence length="103" mass="11390">MVADTRKAERQKKQAKTASRLRAADPQIRILHIAGGCGARQVQQCCGGSVRSAGQIGVAGSSSAGWDLGCRFLRCYGCKRFGDGFSRWWFQTRRNWVRRKAAA</sequence>
<dbReference type="EMBL" id="VIEB01000403">
    <property type="protein sequence ID" value="TQD92033.1"/>
    <property type="molecule type" value="Genomic_DNA"/>
</dbReference>
<dbReference type="AlphaFoldDB" id="A0A540LZY0"/>
<evidence type="ECO:0000313" key="3">
    <source>
        <dbReference type="Proteomes" id="UP000315295"/>
    </source>
</evidence>
<feature type="compositionally biased region" description="Basic and acidic residues" evidence="1">
    <location>
        <begin position="1"/>
        <end position="12"/>
    </location>
</feature>
<name>A0A540LZY0_MALBA</name>
<proteinExistence type="predicted"/>
<gene>
    <name evidence="2" type="ORF">C1H46_022358</name>
</gene>
<keyword evidence="3" id="KW-1185">Reference proteome</keyword>
<dbReference type="Proteomes" id="UP000315295">
    <property type="component" value="Unassembled WGS sequence"/>
</dbReference>
<evidence type="ECO:0000313" key="2">
    <source>
        <dbReference type="EMBL" id="TQD92033.1"/>
    </source>
</evidence>
<reference evidence="2 3" key="1">
    <citation type="journal article" date="2019" name="G3 (Bethesda)">
        <title>Sequencing of a Wild Apple (Malus baccata) Genome Unravels the Differences Between Cultivated and Wild Apple Species Regarding Disease Resistance and Cold Tolerance.</title>
        <authorList>
            <person name="Chen X."/>
        </authorList>
    </citation>
    <scope>NUCLEOTIDE SEQUENCE [LARGE SCALE GENOMIC DNA]</scope>
    <source>
        <strain evidence="3">cv. Shandingzi</strain>
        <tissue evidence="2">Leaves</tissue>
    </source>
</reference>
<evidence type="ECO:0000256" key="1">
    <source>
        <dbReference type="SAM" id="MobiDB-lite"/>
    </source>
</evidence>
<feature type="region of interest" description="Disordered" evidence="1">
    <location>
        <begin position="1"/>
        <end position="22"/>
    </location>
</feature>
<comment type="caution">
    <text evidence="2">The sequence shown here is derived from an EMBL/GenBank/DDBJ whole genome shotgun (WGS) entry which is preliminary data.</text>
</comment>